<evidence type="ECO:0000313" key="2">
    <source>
        <dbReference type="EMBL" id="KAL3498086.1"/>
    </source>
</evidence>
<dbReference type="Proteomes" id="UP001630127">
    <property type="component" value="Unassembled WGS sequence"/>
</dbReference>
<evidence type="ECO:0000259" key="1">
    <source>
        <dbReference type="Pfam" id="PF03732"/>
    </source>
</evidence>
<accession>A0ABD2XUD5</accession>
<dbReference type="AlphaFoldDB" id="A0ABD2XUD5"/>
<feature type="domain" description="Retrotransposon gag" evidence="1">
    <location>
        <begin position="63"/>
        <end position="128"/>
    </location>
</feature>
<reference evidence="2 3" key="1">
    <citation type="submission" date="2024-11" db="EMBL/GenBank/DDBJ databases">
        <title>A near-complete genome assembly of Cinchona calisaya.</title>
        <authorList>
            <person name="Lian D.C."/>
            <person name="Zhao X.W."/>
            <person name="Wei L."/>
        </authorList>
    </citation>
    <scope>NUCLEOTIDE SEQUENCE [LARGE SCALE GENOMIC DNA]</scope>
    <source>
        <tissue evidence="2">Nenye</tissue>
    </source>
</reference>
<sequence length="210" mass="24777">MGKANNPREFIGYWKPYPEWIDQTYEFPRRFRFPDFTKFLGYDHESTVEHIDIFTILPYSAIRLPHNSINEWDRMEDAFHQQIYHSQLEVRFTDLAQIVQRARKMASQYVKRFKTAKMRCNAKIPKEEFAATVLIQHSISKVNNCNNDVVILDGDQLGESKLNKLIINGKPQTWIKRKQAQEVDRDKSSDPVWQSSYFVESSTLEKAAQQ</sequence>
<protein>
    <recommendedName>
        <fullName evidence="1">Retrotransposon gag domain-containing protein</fullName>
    </recommendedName>
</protein>
<keyword evidence="3" id="KW-1185">Reference proteome</keyword>
<dbReference type="InterPro" id="IPR005162">
    <property type="entry name" value="Retrotrans_gag_dom"/>
</dbReference>
<comment type="caution">
    <text evidence="2">The sequence shown here is derived from an EMBL/GenBank/DDBJ whole genome shotgun (WGS) entry which is preliminary data.</text>
</comment>
<name>A0ABD2XUD5_9GENT</name>
<gene>
    <name evidence="2" type="ORF">ACH5RR_040818</name>
</gene>
<dbReference type="Pfam" id="PF03732">
    <property type="entry name" value="Retrotrans_gag"/>
    <property type="match status" value="1"/>
</dbReference>
<proteinExistence type="predicted"/>
<organism evidence="2 3">
    <name type="scientific">Cinchona calisaya</name>
    <dbReference type="NCBI Taxonomy" id="153742"/>
    <lineage>
        <taxon>Eukaryota</taxon>
        <taxon>Viridiplantae</taxon>
        <taxon>Streptophyta</taxon>
        <taxon>Embryophyta</taxon>
        <taxon>Tracheophyta</taxon>
        <taxon>Spermatophyta</taxon>
        <taxon>Magnoliopsida</taxon>
        <taxon>eudicotyledons</taxon>
        <taxon>Gunneridae</taxon>
        <taxon>Pentapetalae</taxon>
        <taxon>asterids</taxon>
        <taxon>lamiids</taxon>
        <taxon>Gentianales</taxon>
        <taxon>Rubiaceae</taxon>
        <taxon>Cinchonoideae</taxon>
        <taxon>Cinchoneae</taxon>
        <taxon>Cinchona</taxon>
    </lineage>
</organism>
<dbReference type="EMBL" id="JBJUIK010000017">
    <property type="protein sequence ID" value="KAL3498086.1"/>
    <property type="molecule type" value="Genomic_DNA"/>
</dbReference>
<evidence type="ECO:0000313" key="3">
    <source>
        <dbReference type="Proteomes" id="UP001630127"/>
    </source>
</evidence>